<evidence type="ECO:0008006" key="3">
    <source>
        <dbReference type="Google" id="ProtNLM"/>
    </source>
</evidence>
<dbReference type="RefSeq" id="WP_209140303.1">
    <property type="nucleotide sequence ID" value="NZ_JAGHKO010000004.1"/>
</dbReference>
<protein>
    <recommendedName>
        <fullName evidence="3">HD domain-containing protein</fullName>
    </recommendedName>
</protein>
<name>A0ABS3YYM4_9BACT</name>
<keyword evidence="2" id="KW-1185">Reference proteome</keyword>
<evidence type="ECO:0000313" key="1">
    <source>
        <dbReference type="EMBL" id="MBO9202256.1"/>
    </source>
</evidence>
<dbReference type="EMBL" id="JAGHKO010000004">
    <property type="protein sequence ID" value="MBO9202256.1"/>
    <property type="molecule type" value="Genomic_DNA"/>
</dbReference>
<organism evidence="1 2">
    <name type="scientific">Niastella soli</name>
    <dbReference type="NCBI Taxonomy" id="2821487"/>
    <lineage>
        <taxon>Bacteria</taxon>
        <taxon>Pseudomonadati</taxon>
        <taxon>Bacteroidota</taxon>
        <taxon>Chitinophagia</taxon>
        <taxon>Chitinophagales</taxon>
        <taxon>Chitinophagaceae</taxon>
        <taxon>Niastella</taxon>
    </lineage>
</organism>
<sequence>MITPDTYKLLNEKDISLLVLNVLLHDLGKHLQPLTFKKMITGGYDDVLNADFGDQGVHPYDIEDRKKKFPKAFKELEPYMRKYLVKK</sequence>
<accession>A0ABS3YYM4</accession>
<gene>
    <name evidence="1" type="ORF">J7I42_18365</name>
</gene>
<reference evidence="1 2" key="1">
    <citation type="submission" date="2021-03" db="EMBL/GenBank/DDBJ databases">
        <title>Assistant Professor.</title>
        <authorList>
            <person name="Huq M.A."/>
        </authorList>
    </citation>
    <scope>NUCLEOTIDE SEQUENCE [LARGE SCALE GENOMIC DNA]</scope>
    <source>
        <strain evidence="1 2">MAH-29</strain>
    </source>
</reference>
<comment type="caution">
    <text evidence="1">The sequence shown here is derived from an EMBL/GenBank/DDBJ whole genome shotgun (WGS) entry which is preliminary data.</text>
</comment>
<evidence type="ECO:0000313" key="2">
    <source>
        <dbReference type="Proteomes" id="UP000677244"/>
    </source>
</evidence>
<proteinExistence type="predicted"/>
<dbReference type="Proteomes" id="UP000677244">
    <property type="component" value="Unassembled WGS sequence"/>
</dbReference>